<name>A0A4C1U0J3_EUMVA</name>
<proteinExistence type="predicted"/>
<accession>A0A4C1U0J3</accession>
<dbReference type="EMBL" id="BGZK01000111">
    <property type="protein sequence ID" value="GBP19750.1"/>
    <property type="molecule type" value="Genomic_DNA"/>
</dbReference>
<keyword evidence="2" id="KW-1185">Reference proteome</keyword>
<gene>
    <name evidence="1" type="ORF">EVAR_8910_1</name>
</gene>
<comment type="caution">
    <text evidence="1">The sequence shown here is derived from an EMBL/GenBank/DDBJ whole genome shotgun (WGS) entry which is preliminary data.</text>
</comment>
<evidence type="ECO:0000313" key="2">
    <source>
        <dbReference type="Proteomes" id="UP000299102"/>
    </source>
</evidence>
<dbReference type="AlphaFoldDB" id="A0A4C1U0J3"/>
<protein>
    <submittedName>
        <fullName evidence="1">Uncharacterized protein</fullName>
    </submittedName>
</protein>
<evidence type="ECO:0000313" key="1">
    <source>
        <dbReference type="EMBL" id="GBP19750.1"/>
    </source>
</evidence>
<sequence length="152" mass="17002">MPFGTHYSPVVYAPDVISYERWSPLPLYKMYFILINDPTTTTNGSPRRKLSCGLIIRLLTIRRLLRSTLAGSKIAGGKQQFRAAQFRGSYCNRCRGEGSMVNHVAFEPRGADAIWTTAELSNEFIPHVELCHMLCASERTFSCQSSAAPDLP</sequence>
<dbReference type="Proteomes" id="UP000299102">
    <property type="component" value="Unassembled WGS sequence"/>
</dbReference>
<reference evidence="1 2" key="1">
    <citation type="journal article" date="2019" name="Commun. Biol.">
        <title>The bagworm genome reveals a unique fibroin gene that provides high tensile strength.</title>
        <authorList>
            <person name="Kono N."/>
            <person name="Nakamura H."/>
            <person name="Ohtoshi R."/>
            <person name="Tomita M."/>
            <person name="Numata K."/>
            <person name="Arakawa K."/>
        </authorList>
    </citation>
    <scope>NUCLEOTIDE SEQUENCE [LARGE SCALE GENOMIC DNA]</scope>
</reference>
<organism evidence="1 2">
    <name type="scientific">Eumeta variegata</name>
    <name type="common">Bagworm moth</name>
    <name type="synonym">Eumeta japonica</name>
    <dbReference type="NCBI Taxonomy" id="151549"/>
    <lineage>
        <taxon>Eukaryota</taxon>
        <taxon>Metazoa</taxon>
        <taxon>Ecdysozoa</taxon>
        <taxon>Arthropoda</taxon>
        <taxon>Hexapoda</taxon>
        <taxon>Insecta</taxon>
        <taxon>Pterygota</taxon>
        <taxon>Neoptera</taxon>
        <taxon>Endopterygota</taxon>
        <taxon>Lepidoptera</taxon>
        <taxon>Glossata</taxon>
        <taxon>Ditrysia</taxon>
        <taxon>Tineoidea</taxon>
        <taxon>Psychidae</taxon>
        <taxon>Oiketicinae</taxon>
        <taxon>Eumeta</taxon>
    </lineage>
</organism>